<gene>
    <name evidence="1" type="ORF">A2903_02955</name>
</gene>
<dbReference type="EMBL" id="MFUO01000010">
    <property type="protein sequence ID" value="OGI84134.1"/>
    <property type="molecule type" value="Genomic_DNA"/>
</dbReference>
<organism evidence="1 2">
    <name type="scientific">Candidatus Nomurabacteria bacterium RIFCSPLOWO2_01_FULL_33_17</name>
    <dbReference type="NCBI Taxonomy" id="1801764"/>
    <lineage>
        <taxon>Bacteria</taxon>
        <taxon>Candidatus Nomuraibacteriota</taxon>
    </lineage>
</organism>
<name>A0A1F6WQP3_9BACT</name>
<dbReference type="STRING" id="1801764.A2903_02955"/>
<evidence type="ECO:0000313" key="2">
    <source>
        <dbReference type="Proteomes" id="UP000178184"/>
    </source>
</evidence>
<dbReference type="AlphaFoldDB" id="A0A1F6WQP3"/>
<dbReference type="Proteomes" id="UP000178184">
    <property type="component" value="Unassembled WGS sequence"/>
</dbReference>
<comment type="caution">
    <text evidence="1">The sequence shown here is derived from an EMBL/GenBank/DDBJ whole genome shotgun (WGS) entry which is preliminary data.</text>
</comment>
<protein>
    <submittedName>
        <fullName evidence="1">Uncharacterized protein</fullName>
    </submittedName>
</protein>
<accession>A0A1F6WQP3</accession>
<sequence>MNTREIIEIVYAWRAIIKEKNLKAQVFSSNNYIIFDFDFKSPNILEFQREIKKKFGDSNIFIAIKIIENEPTQFAIKNTHDPRLIESFGFVMEEKNNTQVQEPNTVTLIENENHQIVVKKIEEEKPERPYNYRPNSIIEQEEITKSAREFNQEQKNYKKMRLKNKRGGIKRVPQEPIQINESMTWEEFINKRGFKVEVSKHPIYGYVIVFKTVADKNKFLGGSLLVKYKFARYESSPCKISTHFEA</sequence>
<reference evidence="1 2" key="1">
    <citation type="journal article" date="2016" name="Nat. Commun.">
        <title>Thousands of microbial genomes shed light on interconnected biogeochemical processes in an aquifer system.</title>
        <authorList>
            <person name="Anantharaman K."/>
            <person name="Brown C.T."/>
            <person name="Hug L.A."/>
            <person name="Sharon I."/>
            <person name="Castelle C.J."/>
            <person name="Probst A.J."/>
            <person name="Thomas B.C."/>
            <person name="Singh A."/>
            <person name="Wilkins M.J."/>
            <person name="Karaoz U."/>
            <person name="Brodie E.L."/>
            <person name="Williams K.H."/>
            <person name="Hubbard S.S."/>
            <person name="Banfield J.F."/>
        </authorList>
    </citation>
    <scope>NUCLEOTIDE SEQUENCE [LARGE SCALE GENOMIC DNA]</scope>
</reference>
<evidence type="ECO:0000313" key="1">
    <source>
        <dbReference type="EMBL" id="OGI84134.1"/>
    </source>
</evidence>
<proteinExistence type="predicted"/>